<evidence type="ECO:0000256" key="7">
    <source>
        <dbReference type="RuleBase" id="RU365034"/>
    </source>
</evidence>
<dbReference type="InterPro" id="IPR015421">
    <property type="entry name" value="PyrdxlP-dep_Trfase_major"/>
</dbReference>
<dbReference type="Gene3D" id="3.90.1150.10">
    <property type="entry name" value="Aspartate Aminotransferase, domain 1"/>
    <property type="match status" value="1"/>
</dbReference>
<evidence type="ECO:0000256" key="2">
    <source>
        <dbReference type="ARBA" id="ARBA00008954"/>
    </source>
</evidence>
<accession>A0A6S6UE14</accession>
<dbReference type="GO" id="GO:0047307">
    <property type="term" value="F:diaminobutyrate-pyruvate transaminase activity"/>
    <property type="evidence" value="ECO:0007669"/>
    <property type="project" value="InterPro"/>
</dbReference>
<dbReference type="InterPro" id="IPR015422">
    <property type="entry name" value="PyrdxlP-dep_Trfase_small"/>
</dbReference>
<keyword evidence="8" id="KW-0670">Pyruvate</keyword>
<dbReference type="PANTHER" id="PTHR43552">
    <property type="entry name" value="DIAMINOBUTYRATE--2-OXOGLUTARATE AMINOTRANSFERASE"/>
    <property type="match status" value="1"/>
</dbReference>
<dbReference type="NCBIfam" id="NF006733">
    <property type="entry name" value="PRK09264.1"/>
    <property type="match status" value="1"/>
</dbReference>
<comment type="cofactor">
    <cofactor evidence="1 7">
        <name>pyridoxal 5'-phosphate</name>
        <dbReference type="ChEBI" id="CHEBI:597326"/>
    </cofactor>
</comment>
<dbReference type="InterPro" id="IPR049704">
    <property type="entry name" value="Aminotrans_3_PPA_site"/>
</dbReference>
<dbReference type="EC" id="2.6.1.76" evidence="7"/>
<evidence type="ECO:0000256" key="4">
    <source>
        <dbReference type="ARBA" id="ARBA00022679"/>
    </source>
</evidence>
<dbReference type="SUPFAM" id="SSF53383">
    <property type="entry name" value="PLP-dependent transferases"/>
    <property type="match status" value="1"/>
</dbReference>
<dbReference type="GO" id="GO:0045303">
    <property type="term" value="F:diaminobutyrate-2-oxoglutarate transaminase activity"/>
    <property type="evidence" value="ECO:0007669"/>
    <property type="project" value="UniProtKB-EC"/>
</dbReference>
<keyword evidence="3 7" id="KW-0032">Aminotransferase</keyword>
<dbReference type="InterPro" id="IPR005814">
    <property type="entry name" value="Aminotrans_3"/>
</dbReference>
<comment type="similarity">
    <text evidence="2 6">Belongs to the class-III pyridoxal-phosphate-dependent aminotransferase family.</text>
</comment>
<evidence type="ECO:0000256" key="1">
    <source>
        <dbReference type="ARBA" id="ARBA00001933"/>
    </source>
</evidence>
<dbReference type="Gene3D" id="3.40.640.10">
    <property type="entry name" value="Type I PLP-dependent aspartate aminotransferase-like (Major domain)"/>
    <property type="match status" value="1"/>
</dbReference>
<comment type="pathway">
    <text evidence="7">Amine and polyamine biosynthesis; ectoine biosynthesis; L-ectoine from L-aspartate 4-semialdehyde: step 1/3.</text>
</comment>
<dbReference type="Pfam" id="PF00202">
    <property type="entry name" value="Aminotran_3"/>
    <property type="match status" value="1"/>
</dbReference>
<keyword evidence="5 6" id="KW-0663">Pyridoxal phosphate</keyword>
<dbReference type="InterPro" id="IPR004637">
    <property type="entry name" value="Dat"/>
</dbReference>
<reference evidence="8" key="1">
    <citation type="submission" date="2020-01" db="EMBL/GenBank/DDBJ databases">
        <authorList>
            <person name="Meier V. D."/>
            <person name="Meier V D."/>
        </authorList>
    </citation>
    <scope>NUCLEOTIDE SEQUENCE</scope>
    <source>
        <strain evidence="8">HLG_WM_MAG_09</strain>
    </source>
</reference>
<organism evidence="8">
    <name type="scientific">uncultured Thiotrichaceae bacterium</name>
    <dbReference type="NCBI Taxonomy" id="298394"/>
    <lineage>
        <taxon>Bacteria</taxon>
        <taxon>Pseudomonadati</taxon>
        <taxon>Pseudomonadota</taxon>
        <taxon>Gammaproteobacteria</taxon>
        <taxon>Thiotrichales</taxon>
        <taxon>Thiotrichaceae</taxon>
        <taxon>environmental samples</taxon>
    </lineage>
</organism>
<dbReference type="PANTHER" id="PTHR43552:SF2">
    <property type="entry name" value="DIAMINOBUTYRATE--2-OXOGLUTARATE TRANSAMINASE"/>
    <property type="match status" value="1"/>
</dbReference>
<evidence type="ECO:0000256" key="5">
    <source>
        <dbReference type="ARBA" id="ARBA00022898"/>
    </source>
</evidence>
<dbReference type="GO" id="GO:0019491">
    <property type="term" value="P:ectoine biosynthetic process"/>
    <property type="evidence" value="ECO:0007669"/>
    <property type="project" value="UniProtKB-UniPathway"/>
</dbReference>
<dbReference type="PIRSF" id="PIRSF000521">
    <property type="entry name" value="Transaminase_4ab_Lys_Orn"/>
    <property type="match status" value="1"/>
</dbReference>
<evidence type="ECO:0000256" key="3">
    <source>
        <dbReference type="ARBA" id="ARBA00022576"/>
    </source>
</evidence>
<keyword evidence="4 7" id="KW-0808">Transferase</keyword>
<dbReference type="PROSITE" id="PS00600">
    <property type="entry name" value="AA_TRANSFER_CLASS_3"/>
    <property type="match status" value="1"/>
</dbReference>
<sequence>MNIQPNVFIQRESAARSYCRRFDNVFSSASGSILTDNDGYEYIDFLAACGALNYGHNDPDMSDALIKHIQRNGLSAALDMFSDSKARFLEVFANNILKPRSLDYRLQFTGPTGTNAVEAAMKLARKVTGRSNIIAFTHGFHGVSLGALAATGNDYHRMGMSLPDVTHLPFEGYAGANLDTAAYLEQLLSDKSSGVTPPAAILLETVQGEGGLNVASPAWLQSIAATAKKHGALLIVDDVQAGCGRTGSFFSFEPLGVEPDLVVMSKSISGFGLPMALVLIKPEYDQWLPAEHNGTFRGNTHAFVTATVTLEKYWADNDFMHTIAQNSALVQNRLQLLADRIPGSRLKGRGMMQGIDVGSGKLADQISCQAFVNGLVIETSGSEDEVIKVLAPLNTPEAILQQGFYRLQAAVESVVLVDDNTDLAA</sequence>
<dbReference type="CDD" id="cd00610">
    <property type="entry name" value="OAT_like"/>
    <property type="match status" value="1"/>
</dbReference>
<evidence type="ECO:0000313" key="8">
    <source>
        <dbReference type="EMBL" id="CAA6826418.1"/>
    </source>
</evidence>
<protein>
    <recommendedName>
        <fullName evidence="7">Diaminobutyrate--2-oxoglutarate transaminase</fullName>
        <ecNumber evidence="7">2.6.1.76</ecNumber>
    </recommendedName>
    <alternativeName>
        <fullName evidence="7">DABA aminotransferase</fullName>
    </alternativeName>
</protein>
<comment type="function">
    <text evidence="7">Catalyzes reversively the conversion of L-aspartate beta-semialdehyde (ASA) to L-2,4-diaminobutyrate (DABA) by transamination with L-glutamate.</text>
</comment>
<dbReference type="AlphaFoldDB" id="A0A6S6UE14"/>
<dbReference type="UniPathway" id="UPA00067">
    <property type="reaction ID" value="UER00121"/>
</dbReference>
<dbReference type="NCBIfam" id="TIGR00709">
    <property type="entry name" value="dat"/>
    <property type="match status" value="1"/>
</dbReference>
<dbReference type="InterPro" id="IPR012773">
    <property type="entry name" value="Ectoine_EctB"/>
</dbReference>
<proteinExistence type="inferred from homology"/>
<comment type="catalytic activity">
    <reaction evidence="7">
        <text>L-2,4-diaminobutanoate + 2-oxoglutarate = L-aspartate 4-semialdehyde + L-glutamate</text>
        <dbReference type="Rhea" id="RHEA:11160"/>
        <dbReference type="ChEBI" id="CHEBI:16810"/>
        <dbReference type="ChEBI" id="CHEBI:29985"/>
        <dbReference type="ChEBI" id="CHEBI:58761"/>
        <dbReference type="ChEBI" id="CHEBI:537519"/>
        <dbReference type="EC" id="2.6.1.76"/>
    </reaction>
</comment>
<dbReference type="InterPro" id="IPR015424">
    <property type="entry name" value="PyrdxlP-dep_Trfase"/>
</dbReference>
<evidence type="ECO:0000256" key="6">
    <source>
        <dbReference type="RuleBase" id="RU003560"/>
    </source>
</evidence>
<dbReference type="EMBL" id="CACVAT010000425">
    <property type="protein sequence ID" value="CAA6826418.1"/>
    <property type="molecule type" value="Genomic_DNA"/>
</dbReference>
<dbReference type="GO" id="GO:0030170">
    <property type="term" value="F:pyridoxal phosphate binding"/>
    <property type="evidence" value="ECO:0007669"/>
    <property type="project" value="InterPro"/>
</dbReference>
<dbReference type="NCBIfam" id="TIGR02407">
    <property type="entry name" value="ectoine_ectB"/>
    <property type="match status" value="1"/>
</dbReference>
<gene>
    <name evidence="8" type="ORF">HELGO_WM46339</name>
</gene>
<name>A0A6S6UE14_9GAMM</name>